<feature type="domain" description="Glutamate synthase" evidence="4">
    <location>
        <begin position="80"/>
        <end position="341"/>
    </location>
</feature>
<evidence type="ECO:0000256" key="1">
    <source>
        <dbReference type="ARBA" id="ARBA00009716"/>
    </source>
</evidence>
<dbReference type="GO" id="GO:0006537">
    <property type="term" value="P:glutamate biosynthetic process"/>
    <property type="evidence" value="ECO:0007669"/>
    <property type="project" value="InterPro"/>
</dbReference>
<dbReference type="InterPro" id="IPR024188">
    <property type="entry name" value="GltB"/>
</dbReference>
<gene>
    <name evidence="5" type="ORF">EAH80_26980</name>
</gene>
<dbReference type="GO" id="GO:0015930">
    <property type="term" value="F:glutamate synthase activity"/>
    <property type="evidence" value="ECO:0007669"/>
    <property type="project" value="InterPro"/>
</dbReference>
<dbReference type="InterPro" id="IPR013785">
    <property type="entry name" value="Aldolase_TIM"/>
</dbReference>
<dbReference type="InterPro" id="IPR043578">
    <property type="entry name" value="GltB_archl_type"/>
</dbReference>
<dbReference type="InterPro" id="IPR002932">
    <property type="entry name" value="Glu_synthdom"/>
</dbReference>
<dbReference type="CDD" id="cd02808">
    <property type="entry name" value="GltS_FMN"/>
    <property type="match status" value="1"/>
</dbReference>
<evidence type="ECO:0000259" key="4">
    <source>
        <dbReference type="Pfam" id="PF01645"/>
    </source>
</evidence>
<keyword evidence="6" id="KW-1185">Reference proteome</keyword>
<dbReference type="SUPFAM" id="SSF51395">
    <property type="entry name" value="FMN-linked oxidoreductases"/>
    <property type="match status" value="1"/>
</dbReference>
<dbReference type="Gene3D" id="3.20.20.70">
    <property type="entry name" value="Aldolase class I"/>
    <property type="match status" value="1"/>
</dbReference>
<dbReference type="PANTHER" id="PTHR43819">
    <property type="entry name" value="ARCHAEAL-TYPE GLUTAMATE SYNTHASE [NADPH]"/>
    <property type="match status" value="1"/>
</dbReference>
<name>A0A502DVW2_9MYCO</name>
<evidence type="ECO:0000313" key="6">
    <source>
        <dbReference type="Proteomes" id="UP000320095"/>
    </source>
</evidence>
<sequence length="450" mass="48112">MNETSDDRARLGLRESATFDRQTIAAIQRAAETGIYDIRGWGAKRPLPHFDDLLFLGASMSRYPLEGYRERCDTDVVLGSRNAKYPLHLDIPVTIAGMSFGALSGPAKEALGRGASAVRTSTTTGDGGMTVEERGQSKYLVYQYLPSRYGMNPDDLRRADAIEVVLGQGAKPGGGGMLLGQKISERVAGMRTLPEGIDQRSACRHPDWTGPDDLTIKINELREITDWEKPIYVKVGASRTYYDVKLAVHAGADVVVVDGMQGGTAATQEVFIENVGIPTLAAIPQAVQALAELGVHRSGVGNREVQLIVSGGIRNGADVAKAMALGADAVSIGTAALIALGDNHPRYAAEYEKLGSAAGFFDDFQDGTDPTGISTQNPELAARFDAKEGGRRLANYLRVLTMEAQTIARACGKAHVRHLEPEDLVAVTIEAAAMARVPLAGTDWIPGLRP</sequence>
<proteinExistence type="inferred from homology"/>
<protein>
    <submittedName>
        <fullName evidence="5">FMN-binding glutamate synthase family protein</fullName>
    </submittedName>
</protein>
<dbReference type="RefSeq" id="WP_140698306.1">
    <property type="nucleotide sequence ID" value="NZ_RCZG01000017.1"/>
</dbReference>
<dbReference type="EMBL" id="RCZG01000017">
    <property type="protein sequence ID" value="TPG29487.1"/>
    <property type="molecule type" value="Genomic_DNA"/>
</dbReference>
<dbReference type="PANTHER" id="PTHR43819:SF1">
    <property type="entry name" value="ARCHAEAL-TYPE GLUTAMATE SYNTHASE [NADPH]"/>
    <property type="match status" value="1"/>
</dbReference>
<dbReference type="Pfam" id="PF01645">
    <property type="entry name" value="Glu_synthase"/>
    <property type="match status" value="2"/>
</dbReference>
<dbReference type="OrthoDB" id="9758182at2"/>
<organism evidence="5 6">
    <name type="scientific">Mycolicibacterium hodleri</name>
    <dbReference type="NCBI Taxonomy" id="49897"/>
    <lineage>
        <taxon>Bacteria</taxon>
        <taxon>Bacillati</taxon>
        <taxon>Actinomycetota</taxon>
        <taxon>Actinomycetes</taxon>
        <taxon>Mycobacteriales</taxon>
        <taxon>Mycobacteriaceae</taxon>
        <taxon>Mycolicibacterium</taxon>
    </lineage>
</organism>
<evidence type="ECO:0000313" key="5">
    <source>
        <dbReference type="EMBL" id="TPG29487.1"/>
    </source>
</evidence>
<dbReference type="PIRSF" id="PIRSF006429">
    <property type="entry name" value="GOGAT_lg_2"/>
    <property type="match status" value="1"/>
</dbReference>
<dbReference type="PIRSF" id="PIRSF500061">
    <property type="entry name" value="GOGAT_lg2_archl"/>
    <property type="match status" value="1"/>
</dbReference>
<evidence type="ECO:0000256" key="3">
    <source>
        <dbReference type="PIRNR" id="PIRNR006429"/>
    </source>
</evidence>
<feature type="domain" description="Glutamate synthase" evidence="4">
    <location>
        <begin position="369"/>
        <end position="413"/>
    </location>
</feature>
<comment type="similarity">
    <text evidence="1 3">Belongs to the glutamate synthase family.</text>
</comment>
<accession>A0A502DVW2</accession>
<reference evidence="5 6" key="1">
    <citation type="journal article" date="2019" name="Environ. Microbiol.">
        <title>Species interactions and distinct microbial communities in high Arctic permafrost affected cryosols are associated with the CH4 and CO2 gas fluxes.</title>
        <authorList>
            <person name="Altshuler I."/>
            <person name="Hamel J."/>
            <person name="Turney S."/>
            <person name="Magnuson E."/>
            <person name="Levesque R."/>
            <person name="Greer C."/>
            <person name="Whyte L.G."/>
        </authorList>
    </citation>
    <scope>NUCLEOTIDE SEQUENCE [LARGE SCALE GENOMIC DNA]</scope>
    <source>
        <strain evidence="5 6">S5.20</strain>
    </source>
</reference>
<evidence type="ECO:0000256" key="2">
    <source>
        <dbReference type="ARBA" id="ARBA00023002"/>
    </source>
</evidence>
<dbReference type="AlphaFoldDB" id="A0A502DVW2"/>
<keyword evidence="2" id="KW-0560">Oxidoreductase</keyword>
<comment type="caution">
    <text evidence="5">The sequence shown here is derived from an EMBL/GenBank/DDBJ whole genome shotgun (WGS) entry which is preliminary data.</text>
</comment>
<dbReference type="Proteomes" id="UP000320095">
    <property type="component" value="Unassembled WGS sequence"/>
</dbReference>